<dbReference type="NCBIfam" id="TIGR00546">
    <property type="entry name" value="lnt"/>
    <property type="match status" value="1"/>
</dbReference>
<evidence type="ECO:0000256" key="4">
    <source>
        <dbReference type="ARBA" id="ARBA00022679"/>
    </source>
</evidence>
<dbReference type="InterPro" id="IPR045378">
    <property type="entry name" value="LNT_N"/>
</dbReference>
<feature type="domain" description="CN hydrolase" evidence="10">
    <location>
        <begin position="252"/>
        <end position="540"/>
    </location>
</feature>
<dbReference type="PANTHER" id="PTHR38686">
    <property type="entry name" value="APOLIPOPROTEIN N-ACYLTRANSFERASE"/>
    <property type="match status" value="1"/>
</dbReference>
<comment type="similarity">
    <text evidence="2 9">Belongs to the CN hydrolase family. Apolipoprotein N-acyltransferase subfamily.</text>
</comment>
<dbReference type="SUPFAM" id="SSF56317">
    <property type="entry name" value="Carbon-nitrogen hydrolase"/>
    <property type="match status" value="1"/>
</dbReference>
<proteinExistence type="inferred from homology"/>
<keyword evidence="4 9" id="KW-0808">Transferase</keyword>
<keyword evidence="8 9" id="KW-0012">Acyltransferase</keyword>
<protein>
    <recommendedName>
        <fullName evidence="9">Apolipoprotein N-acyltransferase</fullName>
        <shortName evidence="9">ALP N-acyltransferase</shortName>
        <ecNumber evidence="9">2.3.1.269</ecNumber>
    </recommendedName>
</protein>
<gene>
    <name evidence="9 11" type="primary">lnt</name>
    <name evidence="11" type="ORF">F9K24_12680</name>
</gene>
<comment type="pathway">
    <text evidence="9">Protein modification; lipoprotein biosynthesis (N-acyl transfer).</text>
</comment>
<evidence type="ECO:0000259" key="10">
    <source>
        <dbReference type="PROSITE" id="PS50263"/>
    </source>
</evidence>
<dbReference type="EMBL" id="WBUI01000012">
    <property type="protein sequence ID" value="KAB2931781.1"/>
    <property type="molecule type" value="Genomic_DNA"/>
</dbReference>
<keyword evidence="11" id="KW-0449">Lipoprotein</keyword>
<dbReference type="Gene3D" id="3.60.110.10">
    <property type="entry name" value="Carbon-nitrogen hydrolase"/>
    <property type="match status" value="1"/>
</dbReference>
<evidence type="ECO:0000256" key="6">
    <source>
        <dbReference type="ARBA" id="ARBA00022989"/>
    </source>
</evidence>
<feature type="transmembrane region" description="Helical" evidence="9">
    <location>
        <begin position="171"/>
        <end position="197"/>
    </location>
</feature>
<evidence type="ECO:0000256" key="2">
    <source>
        <dbReference type="ARBA" id="ARBA00010065"/>
    </source>
</evidence>
<keyword evidence="5 9" id="KW-0812">Transmembrane</keyword>
<dbReference type="AlphaFoldDB" id="A0A833H1F2"/>
<keyword evidence="7 9" id="KW-0472">Membrane</keyword>
<dbReference type="InterPro" id="IPR004563">
    <property type="entry name" value="Apolipo_AcylTrfase"/>
</dbReference>
<dbReference type="InterPro" id="IPR036526">
    <property type="entry name" value="C-N_Hydrolase_sf"/>
</dbReference>
<accession>A0A833H1F2</accession>
<dbReference type="Pfam" id="PF20154">
    <property type="entry name" value="LNT_N"/>
    <property type="match status" value="1"/>
</dbReference>
<dbReference type="Pfam" id="PF00795">
    <property type="entry name" value="CN_hydrolase"/>
    <property type="match status" value="1"/>
</dbReference>
<comment type="caution">
    <text evidence="11">The sequence shown here is derived from an EMBL/GenBank/DDBJ whole genome shotgun (WGS) entry which is preliminary data.</text>
</comment>
<dbReference type="HAMAP" id="MF_01148">
    <property type="entry name" value="Lnt"/>
    <property type="match status" value="1"/>
</dbReference>
<evidence type="ECO:0000256" key="3">
    <source>
        <dbReference type="ARBA" id="ARBA00022475"/>
    </source>
</evidence>
<dbReference type="PROSITE" id="PS50263">
    <property type="entry name" value="CN_HYDROLASE"/>
    <property type="match status" value="1"/>
</dbReference>
<feature type="transmembrane region" description="Helical" evidence="9">
    <location>
        <begin position="217"/>
        <end position="236"/>
    </location>
</feature>
<dbReference type="PANTHER" id="PTHR38686:SF1">
    <property type="entry name" value="APOLIPOPROTEIN N-ACYLTRANSFERASE"/>
    <property type="match status" value="1"/>
</dbReference>
<organism evidence="11 12">
    <name type="scientific">Leptonema illini</name>
    <dbReference type="NCBI Taxonomy" id="183"/>
    <lineage>
        <taxon>Bacteria</taxon>
        <taxon>Pseudomonadati</taxon>
        <taxon>Spirochaetota</taxon>
        <taxon>Spirochaetia</taxon>
        <taxon>Leptospirales</taxon>
        <taxon>Leptospiraceae</taxon>
        <taxon>Leptonema</taxon>
    </lineage>
</organism>
<feature type="transmembrane region" description="Helical" evidence="9">
    <location>
        <begin position="95"/>
        <end position="119"/>
    </location>
</feature>
<comment type="catalytic activity">
    <reaction evidence="9">
        <text>N-terminal S-1,2-diacyl-sn-glyceryl-L-cysteinyl-[lipoprotein] + a glycerophospholipid = N-acyl-S-1,2-diacyl-sn-glyceryl-L-cysteinyl-[lipoprotein] + a 2-acyl-sn-glycero-3-phospholipid + H(+)</text>
        <dbReference type="Rhea" id="RHEA:48228"/>
        <dbReference type="Rhea" id="RHEA-COMP:14681"/>
        <dbReference type="Rhea" id="RHEA-COMP:14684"/>
        <dbReference type="ChEBI" id="CHEBI:15378"/>
        <dbReference type="ChEBI" id="CHEBI:136912"/>
        <dbReference type="ChEBI" id="CHEBI:140656"/>
        <dbReference type="ChEBI" id="CHEBI:140657"/>
        <dbReference type="ChEBI" id="CHEBI:140660"/>
        <dbReference type="EC" id="2.3.1.269"/>
    </reaction>
</comment>
<dbReference type="EC" id="2.3.1.269" evidence="9"/>
<sequence>MPYLLKSAKAIVRSTFFLSALAGLLATVSFAPFNWPVVGWFAPWPIFILADRYRHSLWKMIGAGILIAFFICTFAFYWTVYLFVVFGGLPVWMSLFVFAAHTFFLNLKIPLFLVALGLLRRRRFRALRLMPLLLVPLLGLLFDRYTPQIFNWYWGNAVAGNPYLVQVADLIGIHGITFLFFVITYSVYRAVPMLRYLWRRRRSGMRTMTAMLGRRIVLRRFAVPVLILPVWFFYGVTQKMRYESLQSQLPHARVAALQPNAPLEKYGESRVTEEVVNDLLRETIPALAEQAFREADGRLDLIVLPESAVPYYTTQDDQLTRRLGVYNPNFESMVVQLSSGYRTPVFYNEIAIGVSKDRHTGRPKIDAYNSASVYNAEGERAETYHKRILIAFGEQIPYASFLDETGLIQLVPESVRYSRFKPGDRFVMMPYGHSGEGRFLPLICYEILDPEYVRDYVRADGSDFLVNITQDRWYGKTIETFQHYELGRIRAVETRKAIVRSTNSGTSGMVDIAGNYARPLVGPVFTGQEAEAVQIFEVPVHRNSPTVFVRFGNHWMWIPLLLFVLAFVARRFRRKR</sequence>
<evidence type="ECO:0000313" key="12">
    <source>
        <dbReference type="Proteomes" id="UP000460298"/>
    </source>
</evidence>
<keyword evidence="6 9" id="KW-1133">Transmembrane helix</keyword>
<reference evidence="11 12" key="1">
    <citation type="submission" date="2019-10" db="EMBL/GenBank/DDBJ databases">
        <title>Extracellular Electron Transfer in a Candidatus Methanoperedens spp. Enrichment Culture.</title>
        <authorList>
            <person name="Berger S."/>
            <person name="Rangel Shaw D."/>
            <person name="Berben T."/>
            <person name="In 'T Zandt M."/>
            <person name="Frank J."/>
            <person name="Reimann J."/>
            <person name="Jetten M.S.M."/>
            <person name="Welte C.U."/>
        </authorList>
    </citation>
    <scope>NUCLEOTIDE SEQUENCE [LARGE SCALE GENOMIC DNA]</scope>
    <source>
        <strain evidence="11">SB12</strain>
    </source>
</reference>
<dbReference type="InterPro" id="IPR003010">
    <property type="entry name" value="C-N_Hydrolase"/>
</dbReference>
<evidence type="ECO:0000256" key="9">
    <source>
        <dbReference type="HAMAP-Rule" id="MF_01148"/>
    </source>
</evidence>
<name>A0A833H1F2_9LEPT</name>
<feature type="transmembrane region" description="Helical" evidence="9">
    <location>
        <begin position="65"/>
        <end position="89"/>
    </location>
</feature>
<dbReference type="UniPathway" id="UPA00666"/>
<feature type="transmembrane region" description="Helical" evidence="9">
    <location>
        <begin position="12"/>
        <end position="31"/>
    </location>
</feature>
<evidence type="ECO:0000256" key="8">
    <source>
        <dbReference type="ARBA" id="ARBA00023315"/>
    </source>
</evidence>
<dbReference type="Proteomes" id="UP000460298">
    <property type="component" value="Unassembled WGS sequence"/>
</dbReference>
<dbReference type="GO" id="GO:0016410">
    <property type="term" value="F:N-acyltransferase activity"/>
    <property type="evidence" value="ECO:0007669"/>
    <property type="project" value="UniProtKB-UniRule"/>
</dbReference>
<comment type="function">
    <text evidence="9">Catalyzes the phospholipid dependent N-acylation of the N-terminal cysteine of apolipoprotein, the last step in lipoprotein maturation.</text>
</comment>
<evidence type="ECO:0000256" key="1">
    <source>
        <dbReference type="ARBA" id="ARBA00004651"/>
    </source>
</evidence>
<evidence type="ECO:0000256" key="7">
    <source>
        <dbReference type="ARBA" id="ARBA00023136"/>
    </source>
</evidence>
<evidence type="ECO:0000313" key="11">
    <source>
        <dbReference type="EMBL" id="KAB2931781.1"/>
    </source>
</evidence>
<feature type="transmembrane region" description="Helical" evidence="9">
    <location>
        <begin position="126"/>
        <end position="142"/>
    </location>
</feature>
<keyword evidence="3 9" id="KW-1003">Cell membrane</keyword>
<dbReference type="GO" id="GO:0042158">
    <property type="term" value="P:lipoprotein biosynthetic process"/>
    <property type="evidence" value="ECO:0007669"/>
    <property type="project" value="UniProtKB-UniRule"/>
</dbReference>
<comment type="subcellular location">
    <subcellularLocation>
        <location evidence="1 9">Cell membrane</location>
        <topology evidence="1 9">Multi-pass membrane protein</topology>
    </subcellularLocation>
</comment>
<dbReference type="GO" id="GO:0005886">
    <property type="term" value="C:plasma membrane"/>
    <property type="evidence" value="ECO:0007669"/>
    <property type="project" value="UniProtKB-SubCell"/>
</dbReference>
<dbReference type="CDD" id="cd07571">
    <property type="entry name" value="ALP_N-acyl_transferase"/>
    <property type="match status" value="1"/>
</dbReference>
<evidence type="ECO:0000256" key="5">
    <source>
        <dbReference type="ARBA" id="ARBA00022692"/>
    </source>
</evidence>
<feature type="transmembrane region" description="Helical" evidence="9">
    <location>
        <begin position="554"/>
        <end position="572"/>
    </location>
</feature>